<accession>A0A6G1S7G7</accession>
<keyword evidence="1" id="KW-0067">ATP-binding</keyword>
<dbReference type="InterPro" id="IPR002498">
    <property type="entry name" value="PInositol-4-P-4/5-kinase_core"/>
</dbReference>
<dbReference type="InterPro" id="IPR027484">
    <property type="entry name" value="PInositol-4-P-5-kinase_N"/>
</dbReference>
<dbReference type="SUPFAM" id="SSF56104">
    <property type="entry name" value="SAICAR synthase-like"/>
    <property type="match status" value="1"/>
</dbReference>
<dbReference type="AlphaFoldDB" id="A0A6G1S7G7"/>
<evidence type="ECO:0000259" key="2">
    <source>
        <dbReference type="PROSITE" id="PS51455"/>
    </source>
</evidence>
<dbReference type="GO" id="GO:0005524">
    <property type="term" value="F:ATP binding"/>
    <property type="evidence" value="ECO:0007669"/>
    <property type="project" value="UniProtKB-UniRule"/>
</dbReference>
<evidence type="ECO:0000313" key="3">
    <source>
        <dbReference type="EMBL" id="MDE45902.1"/>
    </source>
</evidence>
<keyword evidence="1" id="KW-0547">Nucleotide-binding</keyword>
<sequence length="365" mass="41988">MRLFVRFLPDPMDLNKKHQMESIQLGISIAISGLASKPERDLLMKDFMMVETVSFPKTGSPTTPAHKFNEFKFKTYAPIAFRHFRALFGIKTDDYLLSVGSTQNHLVELTNPGASGSVFYLTHDDQFIIKTVQPKEAEFLLKLLPQYYMNLRQNPRTLLPKFFGQYCYICGGKNIRLIIMNNLLPSTIKMHQKYDLKGSTYKRKASSHERSKTSPTFKDLDFMEHHKEGLILEPAIYDELMKTIASDLRVLESFKIMDFSLLVGVHNLTLAQDSNGPPIEPMSIENLKETDSWRAIPAKNSKGENLLLFMGIIDILQSYRFKKKLEHTFKSMIHDGDSISVHKPSYYCKRFQEFMGTRVLRPAPS</sequence>
<dbReference type="InterPro" id="IPR027483">
    <property type="entry name" value="PInositol-4-P-4/5-kinase_C_sf"/>
</dbReference>
<proteinExistence type="predicted"/>
<dbReference type="PANTHER" id="PTHR23086">
    <property type="entry name" value="PHOSPHATIDYLINOSITOL-4-PHOSPHATE 5-KINASE"/>
    <property type="match status" value="1"/>
</dbReference>
<dbReference type="GO" id="GO:0016308">
    <property type="term" value="F:1-phosphatidylinositol-4-phosphate 5-kinase activity"/>
    <property type="evidence" value="ECO:0007669"/>
    <property type="project" value="TreeGrafter"/>
</dbReference>
<feature type="domain" description="PIPK" evidence="2">
    <location>
        <begin position="15"/>
        <end position="359"/>
    </location>
</feature>
<gene>
    <name evidence="3" type="primary">Pip5k1a</name>
    <name evidence="3" type="ORF">g.2640</name>
</gene>
<keyword evidence="1" id="KW-0808">Transferase</keyword>
<protein>
    <submittedName>
        <fullName evidence="3">Phosphatidylinositol 4-phosphate 5-kinase type-1 alpha</fullName>
    </submittedName>
</protein>
<dbReference type="Gene3D" id="3.30.800.10">
    <property type="entry name" value="Phosphatidylinositol Phosphate Kinase II Beta"/>
    <property type="match status" value="1"/>
</dbReference>
<name>A0A6G1S7G7_9ACAR</name>
<evidence type="ECO:0000256" key="1">
    <source>
        <dbReference type="PROSITE-ProRule" id="PRU00781"/>
    </source>
</evidence>
<dbReference type="SMART" id="SM00330">
    <property type="entry name" value="PIPKc"/>
    <property type="match status" value="1"/>
</dbReference>
<reference evidence="3" key="1">
    <citation type="submission" date="2018-10" db="EMBL/GenBank/DDBJ databases">
        <title>Transcriptome assembly of Aceria tosichella (Wheat curl mite) Type 2.</title>
        <authorList>
            <person name="Scully E.D."/>
            <person name="Geib S.M."/>
            <person name="Palmer N.A."/>
            <person name="Gupta A.K."/>
            <person name="Sarath G."/>
            <person name="Tatineni S."/>
        </authorList>
    </citation>
    <scope>NUCLEOTIDE SEQUENCE</scope>
    <source>
        <strain evidence="3">LincolnNE</strain>
    </source>
</reference>
<dbReference type="GO" id="GO:0005886">
    <property type="term" value="C:plasma membrane"/>
    <property type="evidence" value="ECO:0007669"/>
    <property type="project" value="TreeGrafter"/>
</dbReference>
<dbReference type="CDD" id="cd17301">
    <property type="entry name" value="PIPKc_PIP5KI"/>
    <property type="match status" value="1"/>
</dbReference>
<dbReference type="PROSITE" id="PS51455">
    <property type="entry name" value="PIPK"/>
    <property type="match status" value="1"/>
</dbReference>
<dbReference type="Gene3D" id="3.30.810.10">
    <property type="entry name" value="2-Layer Sandwich"/>
    <property type="match status" value="1"/>
</dbReference>
<dbReference type="InterPro" id="IPR023610">
    <property type="entry name" value="PInositol-4/5-P-5/4-kinase"/>
</dbReference>
<dbReference type="GO" id="GO:0046854">
    <property type="term" value="P:phosphatidylinositol phosphate biosynthetic process"/>
    <property type="evidence" value="ECO:0007669"/>
    <property type="project" value="TreeGrafter"/>
</dbReference>
<dbReference type="PANTHER" id="PTHR23086:SF101">
    <property type="entry name" value="LP03320P-RELATED"/>
    <property type="match status" value="1"/>
</dbReference>
<organism evidence="3">
    <name type="scientific">Aceria tosichella</name>
    <name type="common">wheat curl mite</name>
    <dbReference type="NCBI Taxonomy" id="561515"/>
    <lineage>
        <taxon>Eukaryota</taxon>
        <taxon>Metazoa</taxon>
        <taxon>Ecdysozoa</taxon>
        <taxon>Arthropoda</taxon>
        <taxon>Chelicerata</taxon>
        <taxon>Arachnida</taxon>
        <taxon>Acari</taxon>
        <taxon>Acariformes</taxon>
        <taxon>Trombidiformes</taxon>
        <taxon>Prostigmata</taxon>
        <taxon>Eupodina</taxon>
        <taxon>Eriophyoidea</taxon>
        <taxon>Eriophyidae</taxon>
        <taxon>Eriophyinae</taxon>
        <taxon>Aceriini</taxon>
        <taxon>Aceria</taxon>
    </lineage>
</organism>
<keyword evidence="1 3" id="KW-0418">Kinase</keyword>
<dbReference type="Pfam" id="PF01504">
    <property type="entry name" value="PIP5K"/>
    <property type="match status" value="1"/>
</dbReference>
<dbReference type="EMBL" id="GGYP01001131">
    <property type="protein sequence ID" value="MDE45902.1"/>
    <property type="molecule type" value="Transcribed_RNA"/>
</dbReference>